<accession>A0A5C6TPT4</accession>
<sequence length="410" mass="43933">MSPEPFDLNLRHLRALPAIMRHGSINAAAEEVSLSQPALTQGLAKLERQLGTTLFVRRFDGMAATDAGRTVARRVRSALAHLRTASRPMTGDGARGFARPDHLMTATQLRAFLGLANVGSFLGAAQATGISQPAIHRAVRDLEQLSATPLLERRGRGVALTAAGRRLARGARLAETEIAAAIAEAAPTGTMTGRLAVGAMPLCRARLLPMAIARFAEEAPDVRVEVLEGSWRELIEPLRDGRIDLTIGALRDPTPADLDQLPLFDDHLVVIARAGHPLSREPAPDARGLASFPWIVARSGTPLRRHWHRLFDGGTLPRAPIECGSVMTIRGILCESDFLTLLSPDQVALEVEGGVLAAIGGPVPASRRTIGVTTRRDSRPTLLQARFVQLLRDVAESLQDSGNPIAGQPI</sequence>
<dbReference type="Proteomes" id="UP000321249">
    <property type="component" value="Unassembled WGS sequence"/>
</dbReference>
<dbReference type="PANTHER" id="PTHR30126:SF98">
    <property type="entry name" value="HTH-TYPE TRANSCRIPTIONAL ACTIVATOR BAUR"/>
    <property type="match status" value="1"/>
</dbReference>
<keyword evidence="7" id="KW-1185">Reference proteome</keyword>
<keyword evidence="2" id="KW-0805">Transcription regulation</keyword>
<dbReference type="Gene3D" id="3.40.190.290">
    <property type="match status" value="1"/>
</dbReference>
<keyword evidence="3" id="KW-0238">DNA-binding</keyword>
<evidence type="ECO:0000313" key="7">
    <source>
        <dbReference type="Proteomes" id="UP000321249"/>
    </source>
</evidence>
<reference evidence="6 7" key="1">
    <citation type="journal article" date="2015" name="J. Microbiol.">
        <title>Sphingosinicella ginsenosidimutans sp. nov., with ginsenoside converting activity.</title>
        <authorList>
            <person name="Kim J.K."/>
            <person name="Kang M.S."/>
            <person name="Park S.C."/>
            <person name="Kim K.M."/>
            <person name="Choi K."/>
            <person name="Yoon M.H."/>
            <person name="Im W.T."/>
        </authorList>
    </citation>
    <scope>NUCLEOTIDE SEQUENCE [LARGE SCALE GENOMIC DNA]</scope>
    <source>
        <strain evidence="6 7">BS-11</strain>
    </source>
</reference>
<dbReference type="RefSeq" id="WP_147041802.1">
    <property type="nucleotide sequence ID" value="NZ_BAABIR010000001.1"/>
</dbReference>
<feature type="domain" description="HTH lysR-type" evidence="5">
    <location>
        <begin position="8"/>
        <end position="65"/>
    </location>
</feature>
<dbReference type="GO" id="GO:0003700">
    <property type="term" value="F:DNA-binding transcription factor activity"/>
    <property type="evidence" value="ECO:0007669"/>
    <property type="project" value="InterPro"/>
</dbReference>
<dbReference type="SUPFAM" id="SSF46785">
    <property type="entry name" value="Winged helix' DNA-binding domain"/>
    <property type="match status" value="2"/>
</dbReference>
<gene>
    <name evidence="6" type="ORF">FRZ32_01335</name>
</gene>
<dbReference type="InterPro" id="IPR036388">
    <property type="entry name" value="WH-like_DNA-bd_sf"/>
</dbReference>
<dbReference type="InterPro" id="IPR000847">
    <property type="entry name" value="LysR_HTH_N"/>
</dbReference>
<dbReference type="SUPFAM" id="SSF53850">
    <property type="entry name" value="Periplasmic binding protein-like II"/>
    <property type="match status" value="1"/>
</dbReference>
<dbReference type="Gene3D" id="1.10.10.10">
    <property type="entry name" value="Winged helix-like DNA-binding domain superfamily/Winged helix DNA-binding domain"/>
    <property type="match status" value="2"/>
</dbReference>
<name>A0A5C6TPT4_9SPHN</name>
<dbReference type="PROSITE" id="PS50931">
    <property type="entry name" value="HTH_LYSR"/>
    <property type="match status" value="2"/>
</dbReference>
<feature type="domain" description="HTH lysR-type" evidence="5">
    <location>
        <begin position="104"/>
        <end position="161"/>
    </location>
</feature>
<organism evidence="6 7">
    <name type="scientific">Allosphingosinicella ginsenosidimutans</name>
    <dbReference type="NCBI Taxonomy" id="1176539"/>
    <lineage>
        <taxon>Bacteria</taxon>
        <taxon>Pseudomonadati</taxon>
        <taxon>Pseudomonadota</taxon>
        <taxon>Alphaproteobacteria</taxon>
        <taxon>Sphingomonadales</taxon>
        <taxon>Sphingomonadaceae</taxon>
        <taxon>Allosphingosinicella</taxon>
    </lineage>
</organism>
<evidence type="ECO:0000313" key="6">
    <source>
        <dbReference type="EMBL" id="TXC62414.1"/>
    </source>
</evidence>
<keyword evidence="4" id="KW-0804">Transcription</keyword>
<evidence type="ECO:0000256" key="3">
    <source>
        <dbReference type="ARBA" id="ARBA00023125"/>
    </source>
</evidence>
<evidence type="ECO:0000259" key="5">
    <source>
        <dbReference type="PROSITE" id="PS50931"/>
    </source>
</evidence>
<dbReference type="Pfam" id="PF00126">
    <property type="entry name" value="HTH_1"/>
    <property type="match status" value="2"/>
</dbReference>
<protein>
    <submittedName>
        <fullName evidence="6">LysR family transcriptional regulator</fullName>
    </submittedName>
</protein>
<dbReference type="InterPro" id="IPR036390">
    <property type="entry name" value="WH_DNA-bd_sf"/>
</dbReference>
<dbReference type="EMBL" id="VOQQ01000001">
    <property type="protein sequence ID" value="TXC62414.1"/>
    <property type="molecule type" value="Genomic_DNA"/>
</dbReference>
<dbReference type="InterPro" id="IPR005119">
    <property type="entry name" value="LysR_subst-bd"/>
</dbReference>
<dbReference type="PRINTS" id="PR00039">
    <property type="entry name" value="HTHLYSR"/>
</dbReference>
<dbReference type="PANTHER" id="PTHR30126">
    <property type="entry name" value="HTH-TYPE TRANSCRIPTIONAL REGULATOR"/>
    <property type="match status" value="1"/>
</dbReference>
<comment type="caution">
    <text evidence="6">The sequence shown here is derived from an EMBL/GenBank/DDBJ whole genome shotgun (WGS) entry which is preliminary data.</text>
</comment>
<comment type="similarity">
    <text evidence="1">Belongs to the LysR transcriptional regulatory family.</text>
</comment>
<evidence type="ECO:0000256" key="4">
    <source>
        <dbReference type="ARBA" id="ARBA00023163"/>
    </source>
</evidence>
<dbReference type="Pfam" id="PF03466">
    <property type="entry name" value="LysR_substrate"/>
    <property type="match status" value="1"/>
</dbReference>
<proteinExistence type="inferred from homology"/>
<dbReference type="AlphaFoldDB" id="A0A5C6TPT4"/>
<evidence type="ECO:0000256" key="2">
    <source>
        <dbReference type="ARBA" id="ARBA00023015"/>
    </source>
</evidence>
<dbReference type="GO" id="GO:0000976">
    <property type="term" value="F:transcription cis-regulatory region binding"/>
    <property type="evidence" value="ECO:0007669"/>
    <property type="project" value="TreeGrafter"/>
</dbReference>
<dbReference type="OrthoDB" id="7840053at2"/>
<evidence type="ECO:0000256" key="1">
    <source>
        <dbReference type="ARBA" id="ARBA00009437"/>
    </source>
</evidence>